<keyword evidence="1" id="KW-0472">Membrane</keyword>
<feature type="transmembrane region" description="Helical" evidence="1">
    <location>
        <begin position="311"/>
        <end position="334"/>
    </location>
</feature>
<organism evidence="2 3">
    <name type="scientific">Loxostege sticticalis</name>
    <name type="common">Beet webworm moth</name>
    <dbReference type="NCBI Taxonomy" id="481309"/>
    <lineage>
        <taxon>Eukaryota</taxon>
        <taxon>Metazoa</taxon>
        <taxon>Ecdysozoa</taxon>
        <taxon>Arthropoda</taxon>
        <taxon>Hexapoda</taxon>
        <taxon>Insecta</taxon>
        <taxon>Pterygota</taxon>
        <taxon>Neoptera</taxon>
        <taxon>Endopterygota</taxon>
        <taxon>Lepidoptera</taxon>
        <taxon>Glossata</taxon>
        <taxon>Ditrysia</taxon>
        <taxon>Pyraloidea</taxon>
        <taxon>Crambidae</taxon>
        <taxon>Pyraustinae</taxon>
        <taxon>Loxostege</taxon>
    </lineage>
</organism>
<dbReference type="AlphaFoldDB" id="A0ABD0SD02"/>
<comment type="caution">
    <text evidence="2">The sequence shown here is derived from an EMBL/GenBank/DDBJ whole genome shotgun (WGS) entry which is preliminary data.</text>
</comment>
<sequence>MISNQNILHPAVLPPTQLYNEIVDNYRYLPVDFKLPVDLALSNIHVLLNVSSIVCYSLSNKIVFVLRIPLVSPRDFNLYHSIALPTPHNKLKPTSFTYIIPSNRYIAMTKDRSEYCNLDSLKECIAISPREYICDVMTVFPVSANPSCESELMTNVIKAMPVQCQTDFVHGNVDLWTPLHDNNWIYVQSQNNKLYVECPNQKILEISIIGTGILTVPNNCIAYCKSTKLIPKFNNVRINATVIHPDFNIINQSCCTLDKFSKVISNESPMKLQNIDLDVFTLETKSKLRSISDQTDKILNQHPIIKYETHYSVIFIIFICSVLIYCIFKMFLYIKSRSRLTYLFPRSSRADPVDLPVEQTPAPEPAIPLKIIKRPAHAEDIPSPSIRRNV</sequence>
<evidence type="ECO:0008006" key="4">
    <source>
        <dbReference type="Google" id="ProtNLM"/>
    </source>
</evidence>
<evidence type="ECO:0000313" key="3">
    <source>
        <dbReference type="Proteomes" id="UP001549921"/>
    </source>
</evidence>
<keyword evidence="1" id="KW-1133">Transmembrane helix</keyword>
<dbReference type="InterPro" id="IPR022048">
    <property type="entry name" value="Envelope_fusion-like"/>
</dbReference>
<keyword evidence="1" id="KW-0812">Transmembrane</keyword>
<protein>
    <recommendedName>
        <fullName evidence="4">Envelope fusion protein</fullName>
    </recommendedName>
</protein>
<evidence type="ECO:0000256" key="1">
    <source>
        <dbReference type="SAM" id="Phobius"/>
    </source>
</evidence>
<accession>A0ABD0SD02</accession>
<proteinExistence type="predicted"/>
<dbReference type="Pfam" id="PF12259">
    <property type="entry name" value="Baculo_F"/>
    <property type="match status" value="1"/>
</dbReference>
<dbReference type="Proteomes" id="UP001549921">
    <property type="component" value="Unassembled WGS sequence"/>
</dbReference>
<evidence type="ECO:0000313" key="2">
    <source>
        <dbReference type="EMBL" id="KAL0810601.1"/>
    </source>
</evidence>
<reference evidence="2 3" key="1">
    <citation type="submission" date="2024-06" db="EMBL/GenBank/DDBJ databases">
        <title>A chromosome-level genome assembly of beet webworm, Loxostege sticticalis.</title>
        <authorList>
            <person name="Zhang Y."/>
        </authorList>
    </citation>
    <scope>NUCLEOTIDE SEQUENCE [LARGE SCALE GENOMIC DNA]</scope>
    <source>
        <strain evidence="2">AQ028</strain>
        <tissue evidence="2">Male pupae</tissue>
    </source>
</reference>
<gene>
    <name evidence="2" type="ORF">ABMA28_010718</name>
</gene>
<name>A0ABD0SD02_LOXSC</name>
<dbReference type="EMBL" id="JBEDNZ010000026">
    <property type="protein sequence ID" value="KAL0810601.1"/>
    <property type="molecule type" value="Genomic_DNA"/>
</dbReference>